<keyword evidence="2" id="KW-1185">Reference proteome</keyword>
<sequence>MRLLQWNTPTQISLTEDFSDHVPPYAILSHTWASDDREEVTFDDLRNGQGKSKTGYIKIQFCGERARRDGIEYFWVDTCCINKANLSELSEAITSMFRWYQQAEKCYVYLFDVSARKRDCHRESKPAWLSAFQTSRWFRRGWTLQELLAPKTVEFFSWEREYIGDKKKLAQHIHEITGIPLDALHGTPLSHFSVTERMRWIQGRATKKEEDQAYCLLGIFDVSMPLIYGEKEKAFIRLMEEISKVPKAVSMLKVVEGATFNAYSQVHRGCHPATRVDLLRLIQDWAQRPGGKSIFWLNGMAGTGKSTISWTTAQWLVDQSLAINVTLGASFFFKRGEGDRASAALLFPTIAAQLATKIKHFDVLVAQAINAEPQICSKSLAEQFDKLIRGPLRQMKSDPTHRIYVVVLDALDECENESDIRIVLQLWSSLAHTGSTCLRLFLTSRPELVIRLGFKKMSIDLHQDAFLTDALSEIREEYNLEPAGNSLASSWPGSQILKTLTDMAVPLFIVAATICRFIGGADRPQEGLNIILQSSTTGLLYETGQVYLSVLQAMTVSWKNTPHKEKVYQEFRIIVGTIIMLAEPLSRRTLAALLQVPAGDIQLRLRPLHAVLHVPEDEHALIRPLHLSFGEYLTSQGLQNTPFGVETATTHTMLWQKCLQLLSSPNGLRENICRLGHPGQFRYEVLSEQIDKCLLPEIRYASRHWVLHIVASTYHLHDQDEVHIFLEKHFLHWLEAMSFMDRLADVIGLVTMLQSRIAMTKSSRIAAFLEDARRFILANRYIGERAPLQLYSSAVIFAPQASIVRNVCGQVPAWIVQGPATPTKWSRELQKLEGHTGFVKAVAFSHDGSLLASASSDATVRLWNPATGQEVQILEGHTGFVKAVAFSHDGSLLASASSDATVRLWNPATGQEVQILEGHTGWVNAVTFSHDDSLLASASDDKTVSLWNPATGQEIRQLNNLYGVFEMSFTADNKELLTNMGLIKIDAPYSLNLDAEPHFRDALVLRHEWVEYKEEKILWLPLEYRSRAWAVYQDVIAIGHHTGSVSFLRIKDI</sequence>
<gene>
    <name evidence="1" type="ORF">H2198_005905</name>
</gene>
<reference evidence="1" key="1">
    <citation type="submission" date="2022-10" db="EMBL/GenBank/DDBJ databases">
        <title>Culturing micro-colonial fungi from biological soil crusts in the Mojave desert and describing Neophaeococcomyces mojavensis, and introducing the new genera and species Taxawa tesnikishii.</title>
        <authorList>
            <person name="Kurbessoian T."/>
            <person name="Stajich J.E."/>
        </authorList>
    </citation>
    <scope>NUCLEOTIDE SEQUENCE</scope>
    <source>
        <strain evidence="1">JES_112</strain>
    </source>
</reference>
<evidence type="ECO:0000313" key="1">
    <source>
        <dbReference type="EMBL" id="KAJ9655209.1"/>
    </source>
</evidence>
<organism evidence="1 2">
    <name type="scientific">Neophaeococcomyces mojaviensis</name>
    <dbReference type="NCBI Taxonomy" id="3383035"/>
    <lineage>
        <taxon>Eukaryota</taxon>
        <taxon>Fungi</taxon>
        <taxon>Dikarya</taxon>
        <taxon>Ascomycota</taxon>
        <taxon>Pezizomycotina</taxon>
        <taxon>Eurotiomycetes</taxon>
        <taxon>Chaetothyriomycetidae</taxon>
        <taxon>Chaetothyriales</taxon>
        <taxon>Chaetothyriales incertae sedis</taxon>
        <taxon>Neophaeococcomyces</taxon>
    </lineage>
</organism>
<evidence type="ECO:0000313" key="2">
    <source>
        <dbReference type="Proteomes" id="UP001172386"/>
    </source>
</evidence>
<comment type="caution">
    <text evidence="1">The sequence shown here is derived from an EMBL/GenBank/DDBJ whole genome shotgun (WGS) entry which is preliminary data.</text>
</comment>
<dbReference type="Proteomes" id="UP001172386">
    <property type="component" value="Unassembled WGS sequence"/>
</dbReference>
<name>A0ACC3A4X7_9EURO</name>
<protein>
    <submittedName>
        <fullName evidence="1">Uncharacterized protein</fullName>
    </submittedName>
</protein>
<proteinExistence type="predicted"/>
<dbReference type="EMBL" id="JAPDRQ010000102">
    <property type="protein sequence ID" value="KAJ9655209.1"/>
    <property type="molecule type" value="Genomic_DNA"/>
</dbReference>
<accession>A0ACC3A4X7</accession>